<reference evidence="1" key="1">
    <citation type="submission" date="2021-06" db="EMBL/GenBank/DDBJ databases">
        <authorList>
            <person name="Kallberg Y."/>
            <person name="Tangrot J."/>
            <person name="Rosling A."/>
        </authorList>
    </citation>
    <scope>NUCLEOTIDE SEQUENCE</scope>
    <source>
        <strain evidence="1">MA461A</strain>
    </source>
</reference>
<feature type="non-terminal residue" evidence="1">
    <location>
        <position position="114"/>
    </location>
</feature>
<sequence>MNGKTKLHSKSSLTKRFKKVGKKLKHWHAYTSHLAYSKTPKQKRHLRKSSLLDKSDWQRLKKIITKREEVSGQTSGAYDGASQDVGRSGTTMHGGTYEAGHGGEYSSEKTEYNA</sequence>
<accession>A0ACA9N3U2</accession>
<dbReference type="EMBL" id="CAJVQC010011932">
    <property type="protein sequence ID" value="CAG8632887.1"/>
    <property type="molecule type" value="Genomic_DNA"/>
</dbReference>
<dbReference type="Proteomes" id="UP000789920">
    <property type="component" value="Unassembled WGS sequence"/>
</dbReference>
<evidence type="ECO:0000313" key="1">
    <source>
        <dbReference type="EMBL" id="CAG8632887.1"/>
    </source>
</evidence>
<gene>
    <name evidence="1" type="ORF">RPERSI_LOCUS7185</name>
</gene>
<evidence type="ECO:0000313" key="2">
    <source>
        <dbReference type="Proteomes" id="UP000789920"/>
    </source>
</evidence>
<protein>
    <submittedName>
        <fullName evidence="1">23401_t:CDS:1</fullName>
    </submittedName>
</protein>
<keyword evidence="2" id="KW-1185">Reference proteome</keyword>
<proteinExistence type="predicted"/>
<comment type="caution">
    <text evidence="1">The sequence shown here is derived from an EMBL/GenBank/DDBJ whole genome shotgun (WGS) entry which is preliminary data.</text>
</comment>
<organism evidence="1 2">
    <name type="scientific">Racocetra persica</name>
    <dbReference type="NCBI Taxonomy" id="160502"/>
    <lineage>
        <taxon>Eukaryota</taxon>
        <taxon>Fungi</taxon>
        <taxon>Fungi incertae sedis</taxon>
        <taxon>Mucoromycota</taxon>
        <taxon>Glomeromycotina</taxon>
        <taxon>Glomeromycetes</taxon>
        <taxon>Diversisporales</taxon>
        <taxon>Gigasporaceae</taxon>
        <taxon>Racocetra</taxon>
    </lineage>
</organism>
<name>A0ACA9N3U2_9GLOM</name>